<proteinExistence type="predicted"/>
<gene>
    <name evidence="5" type="ORF">C9J01_00140</name>
</gene>
<dbReference type="Pfam" id="PF08220">
    <property type="entry name" value="HTH_DeoR"/>
    <property type="match status" value="1"/>
</dbReference>
<evidence type="ECO:0000256" key="3">
    <source>
        <dbReference type="ARBA" id="ARBA00023163"/>
    </source>
</evidence>
<dbReference type="InterPro" id="IPR036390">
    <property type="entry name" value="WH_DNA-bd_sf"/>
</dbReference>
<keyword evidence="3" id="KW-0804">Transcription</keyword>
<organism evidence="5 6">
    <name type="scientific">Photobacterium rosenbergii</name>
    <dbReference type="NCBI Taxonomy" id="294936"/>
    <lineage>
        <taxon>Bacteria</taxon>
        <taxon>Pseudomonadati</taxon>
        <taxon>Pseudomonadota</taxon>
        <taxon>Gammaproteobacteria</taxon>
        <taxon>Vibrionales</taxon>
        <taxon>Vibrionaceae</taxon>
        <taxon>Photobacterium</taxon>
    </lineage>
</organism>
<dbReference type="InterPro" id="IPR018356">
    <property type="entry name" value="Tscrpt_reg_HTH_DeoR_CS"/>
</dbReference>
<dbReference type="PANTHER" id="PTHR30363:SF19">
    <property type="entry name" value="HTH-TYPE TRANSCRIPTIONAL REPRESSOR CSQR"/>
    <property type="match status" value="1"/>
</dbReference>
<dbReference type="InterPro" id="IPR014036">
    <property type="entry name" value="DeoR-like_C"/>
</dbReference>
<dbReference type="OrthoDB" id="9814815at2"/>
<dbReference type="EMBL" id="PYMB01000001">
    <property type="protein sequence ID" value="PSW15468.1"/>
    <property type="molecule type" value="Genomic_DNA"/>
</dbReference>
<dbReference type="Gene3D" id="3.40.50.1360">
    <property type="match status" value="1"/>
</dbReference>
<dbReference type="PROSITE" id="PS00894">
    <property type="entry name" value="HTH_DEOR_1"/>
    <property type="match status" value="1"/>
</dbReference>
<keyword evidence="1" id="KW-0805">Transcription regulation</keyword>
<comment type="caution">
    <text evidence="5">The sequence shown here is derived from an EMBL/GenBank/DDBJ whole genome shotgun (WGS) entry which is preliminary data.</text>
</comment>
<dbReference type="Gene3D" id="1.10.10.10">
    <property type="entry name" value="Winged helix-like DNA-binding domain superfamily/Winged helix DNA-binding domain"/>
    <property type="match status" value="1"/>
</dbReference>
<protein>
    <submittedName>
        <fullName evidence="5">DeoR family transcriptional regulator</fullName>
    </submittedName>
</protein>
<dbReference type="AlphaFoldDB" id="A0A2T3NIZ7"/>
<dbReference type="PRINTS" id="PR00037">
    <property type="entry name" value="HTHLACR"/>
</dbReference>
<dbReference type="RefSeq" id="WP_107296089.1">
    <property type="nucleotide sequence ID" value="NZ_PYMB01000001.1"/>
</dbReference>
<dbReference type="GO" id="GO:0003677">
    <property type="term" value="F:DNA binding"/>
    <property type="evidence" value="ECO:0007669"/>
    <property type="project" value="UniProtKB-KW"/>
</dbReference>
<evidence type="ECO:0000256" key="2">
    <source>
        <dbReference type="ARBA" id="ARBA00023125"/>
    </source>
</evidence>
<evidence type="ECO:0000313" key="5">
    <source>
        <dbReference type="EMBL" id="PSW15468.1"/>
    </source>
</evidence>
<dbReference type="InterPro" id="IPR001034">
    <property type="entry name" value="DeoR_HTH"/>
</dbReference>
<evidence type="ECO:0000256" key="1">
    <source>
        <dbReference type="ARBA" id="ARBA00023015"/>
    </source>
</evidence>
<name>A0A2T3NIZ7_9GAMM</name>
<dbReference type="InterPro" id="IPR036388">
    <property type="entry name" value="WH-like_DNA-bd_sf"/>
</dbReference>
<sequence>MTNPRQDKLIKLVIDKGYYTVEELAEKLDVSTQTIRRDIKKLSEERLVIRHHGGASSPASKTNLDYEVRKVSATEQKHAIGKAIAEMIPDGSTVFITIGTTAEVIASHLADKKNLQVITNSLRVANVLHNNKSIDVLIPSGKIKAFNGGIVGTEALDFISHFRFDYLITSAASMDVDGTLLEYDLNETVITQTVMKSARHVIIALDSSKFIPKGSIELGHIKEATYLFTDQSLDANLDSVAKQGETTIKVCEPVVSH</sequence>
<feature type="domain" description="HTH deoR-type" evidence="4">
    <location>
        <begin position="2"/>
        <end position="57"/>
    </location>
</feature>
<dbReference type="SMART" id="SM00420">
    <property type="entry name" value="HTH_DEOR"/>
    <property type="match status" value="1"/>
</dbReference>
<dbReference type="Pfam" id="PF00455">
    <property type="entry name" value="DeoRC"/>
    <property type="match status" value="1"/>
</dbReference>
<dbReference type="PANTHER" id="PTHR30363">
    <property type="entry name" value="HTH-TYPE TRANSCRIPTIONAL REGULATOR SRLR-RELATED"/>
    <property type="match status" value="1"/>
</dbReference>
<dbReference type="GO" id="GO:0003700">
    <property type="term" value="F:DNA-binding transcription factor activity"/>
    <property type="evidence" value="ECO:0007669"/>
    <property type="project" value="InterPro"/>
</dbReference>
<dbReference type="Proteomes" id="UP000241346">
    <property type="component" value="Unassembled WGS sequence"/>
</dbReference>
<evidence type="ECO:0000313" key="6">
    <source>
        <dbReference type="Proteomes" id="UP000241346"/>
    </source>
</evidence>
<dbReference type="SMART" id="SM01134">
    <property type="entry name" value="DeoRC"/>
    <property type="match status" value="1"/>
</dbReference>
<dbReference type="InterPro" id="IPR037171">
    <property type="entry name" value="NagB/RpiA_transferase-like"/>
</dbReference>
<dbReference type="InterPro" id="IPR050313">
    <property type="entry name" value="Carb_Metab_HTH_regulators"/>
</dbReference>
<dbReference type="SUPFAM" id="SSF46785">
    <property type="entry name" value="Winged helix' DNA-binding domain"/>
    <property type="match status" value="1"/>
</dbReference>
<dbReference type="PROSITE" id="PS51000">
    <property type="entry name" value="HTH_DEOR_2"/>
    <property type="match status" value="1"/>
</dbReference>
<keyword evidence="2" id="KW-0238">DNA-binding</keyword>
<evidence type="ECO:0000259" key="4">
    <source>
        <dbReference type="PROSITE" id="PS51000"/>
    </source>
</evidence>
<accession>A0A2T3NIZ7</accession>
<reference evidence="5 6" key="1">
    <citation type="submission" date="2018-03" db="EMBL/GenBank/DDBJ databases">
        <title>Whole genome sequencing of Histamine producing bacteria.</title>
        <authorList>
            <person name="Butler K."/>
        </authorList>
    </citation>
    <scope>NUCLEOTIDE SEQUENCE [LARGE SCALE GENOMIC DNA]</scope>
    <source>
        <strain evidence="5 6">DSM 19138</strain>
    </source>
</reference>
<dbReference type="SUPFAM" id="SSF100950">
    <property type="entry name" value="NagB/RpiA/CoA transferase-like"/>
    <property type="match status" value="1"/>
</dbReference>